<dbReference type="InterPro" id="IPR032083">
    <property type="entry name" value="DUF4811"/>
</dbReference>
<keyword evidence="1" id="KW-0812">Transmembrane</keyword>
<dbReference type="OrthoDB" id="2249491at2"/>
<proteinExistence type="predicted"/>
<keyword evidence="1" id="KW-1133">Transmembrane helix</keyword>
<feature type="transmembrane region" description="Helical" evidence="1">
    <location>
        <begin position="26"/>
        <end position="48"/>
    </location>
</feature>
<reference evidence="2 3" key="1">
    <citation type="submission" date="2019-05" db="EMBL/GenBank/DDBJ databases">
        <title>The metagenome of a microbial culture collection derived from dairy environment covers the genomic content of the human microbiome.</title>
        <authorList>
            <person name="Roder T."/>
            <person name="Wuthrich D."/>
            <person name="Sattari Z."/>
            <person name="Von Ah U."/>
            <person name="Bar C."/>
            <person name="Ronchi F."/>
            <person name="Macpherson A.J."/>
            <person name="Ganal-Vonarburg S.C."/>
            <person name="Bruggmann R."/>
            <person name="Vergeres G."/>
        </authorList>
    </citation>
    <scope>NUCLEOTIDE SEQUENCE [LARGE SCALE GENOMIC DNA]</scope>
    <source>
        <strain evidence="2 3">FAM 18815</strain>
    </source>
</reference>
<evidence type="ECO:0000313" key="3">
    <source>
        <dbReference type="Proteomes" id="UP000305541"/>
    </source>
</evidence>
<organism evidence="2 3">
    <name type="scientific">Pediococcus stilesii</name>
    <dbReference type="NCBI Taxonomy" id="331679"/>
    <lineage>
        <taxon>Bacteria</taxon>
        <taxon>Bacillati</taxon>
        <taxon>Bacillota</taxon>
        <taxon>Bacilli</taxon>
        <taxon>Lactobacillales</taxon>
        <taxon>Lactobacillaceae</taxon>
        <taxon>Pediococcus</taxon>
    </lineage>
</organism>
<accession>A0A5R9BU16</accession>
<dbReference type="EMBL" id="VBTH01000021">
    <property type="protein sequence ID" value="TLQ03491.1"/>
    <property type="molecule type" value="Genomic_DNA"/>
</dbReference>
<keyword evidence="1" id="KW-0472">Membrane</keyword>
<dbReference type="AlphaFoldDB" id="A0A5R9BU16"/>
<comment type="caution">
    <text evidence="2">The sequence shown here is derived from an EMBL/GenBank/DDBJ whole genome shotgun (WGS) entry which is preliminary data.</text>
</comment>
<dbReference type="Pfam" id="PF16069">
    <property type="entry name" value="DUF4811"/>
    <property type="match status" value="1"/>
</dbReference>
<evidence type="ECO:0000256" key="1">
    <source>
        <dbReference type="SAM" id="Phobius"/>
    </source>
</evidence>
<sequence>MIIYVIFILLILTIFAWTMLPSKILKITIGSVLTLALTGATISLTAVLHKHYGMQQITTTSEQKIYSVAGEESPAGILVISKLGKEDSKHLVMVYKNEKTGSAEPHFVPNQKNITNSIKKESSYRQANVKDATLVSKETRWRWKDDQSKRWFDFGQDGELVKQTNTVTVPKDSWLVLTNNEMEKLQSLLSKVDGSAMKEMSKLSKEEQAKMMVKMVRSELNK</sequence>
<gene>
    <name evidence="2" type="ORF">FEZ51_09135</name>
</gene>
<protein>
    <submittedName>
        <fullName evidence="2">DUF4811 domain-containing protein</fullName>
    </submittedName>
</protein>
<name>A0A5R9BU16_9LACO</name>
<dbReference type="Proteomes" id="UP000305541">
    <property type="component" value="Unassembled WGS sequence"/>
</dbReference>
<dbReference type="RefSeq" id="WP_138474835.1">
    <property type="nucleotide sequence ID" value="NZ_VBTH01000021.1"/>
</dbReference>
<evidence type="ECO:0000313" key="2">
    <source>
        <dbReference type="EMBL" id="TLQ03491.1"/>
    </source>
</evidence>